<evidence type="ECO:0000256" key="1">
    <source>
        <dbReference type="ARBA" id="ARBA00023118"/>
    </source>
</evidence>
<sequence>MWSVREALERFIQSLELTEGQQQEVVRQQTQVRECLVQRLQAKKVFLSGSYSRNTAIRPLHDIDLFVVLGAASLSSPLASASSTISMDAVFKQVQQALKQEWSNKGPRLQNHSVHIGFEESGIAFDVVPAYADPSSGQEVFLIPEKDTGQWIRTSPNIHKQRSTEANETAGKKLKPLLKAVKHWKRTHGSSPLRSFHLEVMSYSAFNTPPRDYLEGLERLFTHLSQRVQSPCPDPAHLGPAVDHLMSPTQREAAHQVLAGAARQARLAREESDSNPSSAHTRLINLFGEFYRKG</sequence>
<dbReference type="Gene3D" id="3.30.460.10">
    <property type="entry name" value="Beta Polymerase, domain 2"/>
    <property type="match status" value="1"/>
</dbReference>
<dbReference type="AlphaFoldDB" id="A0A1H7YRF6"/>
<dbReference type="EMBL" id="FOAP01000017">
    <property type="protein sequence ID" value="SEM48856.1"/>
    <property type="molecule type" value="Genomic_DNA"/>
</dbReference>
<protein>
    <submittedName>
        <fullName evidence="2">Nucleotidyltransferase domain-containing protein</fullName>
    </submittedName>
</protein>
<dbReference type="RefSeq" id="WP_075009468.1">
    <property type="nucleotide sequence ID" value="NZ_FOAP01000017.1"/>
</dbReference>
<organism evidence="2 3">
    <name type="scientific">Stigmatella aurantiaca</name>
    <dbReference type="NCBI Taxonomy" id="41"/>
    <lineage>
        <taxon>Bacteria</taxon>
        <taxon>Pseudomonadati</taxon>
        <taxon>Myxococcota</taxon>
        <taxon>Myxococcia</taxon>
        <taxon>Myxococcales</taxon>
        <taxon>Cystobacterineae</taxon>
        <taxon>Archangiaceae</taxon>
        <taxon>Stigmatella</taxon>
    </lineage>
</organism>
<evidence type="ECO:0000313" key="3">
    <source>
        <dbReference type="Proteomes" id="UP000182719"/>
    </source>
</evidence>
<name>A0A1H7YRF6_STIAU</name>
<keyword evidence="1" id="KW-0051">Antiviral defense</keyword>
<proteinExistence type="predicted"/>
<dbReference type="SUPFAM" id="SSF81301">
    <property type="entry name" value="Nucleotidyltransferase"/>
    <property type="match status" value="1"/>
</dbReference>
<dbReference type="InterPro" id="IPR043519">
    <property type="entry name" value="NT_sf"/>
</dbReference>
<keyword evidence="3" id="KW-1185">Reference proteome</keyword>
<reference evidence="3" key="1">
    <citation type="submission" date="2016-10" db="EMBL/GenBank/DDBJ databases">
        <authorList>
            <person name="Varghese N."/>
            <person name="Submissions S."/>
        </authorList>
    </citation>
    <scope>NUCLEOTIDE SEQUENCE [LARGE SCALE GENOMIC DNA]</scope>
    <source>
        <strain evidence="3">DSM 17044</strain>
    </source>
</reference>
<accession>A0A1H7YRF6</accession>
<evidence type="ECO:0000313" key="2">
    <source>
        <dbReference type="EMBL" id="SEM48856.1"/>
    </source>
</evidence>
<dbReference type="Pfam" id="PF18144">
    <property type="entry name" value="SMODS"/>
    <property type="match status" value="1"/>
</dbReference>
<gene>
    <name evidence="2" type="ORF">SAMN05444354_117134</name>
</gene>
<dbReference type="GO" id="GO:0051607">
    <property type="term" value="P:defense response to virus"/>
    <property type="evidence" value="ECO:0007669"/>
    <property type="project" value="UniProtKB-KW"/>
</dbReference>
<dbReference type="InterPro" id="IPR006116">
    <property type="entry name" value="NT_2-5OAS_ClassI-CCAase"/>
</dbReference>
<dbReference type="CDD" id="cd05400">
    <property type="entry name" value="NT_2-5OAS_ClassI-CCAase"/>
    <property type="match status" value="1"/>
</dbReference>
<dbReference type="OrthoDB" id="2082416at2"/>
<dbReference type="GO" id="GO:0016779">
    <property type="term" value="F:nucleotidyltransferase activity"/>
    <property type="evidence" value="ECO:0007669"/>
    <property type="project" value="InterPro"/>
</dbReference>
<keyword evidence="2" id="KW-0808">Transferase</keyword>
<dbReference type="Proteomes" id="UP000182719">
    <property type="component" value="Unassembled WGS sequence"/>
</dbReference>